<keyword evidence="4" id="KW-1185">Reference proteome</keyword>
<dbReference type="EMBL" id="BMNT01000026">
    <property type="protein sequence ID" value="GGK99026.1"/>
    <property type="molecule type" value="Genomic_DNA"/>
</dbReference>
<dbReference type="AlphaFoldDB" id="A0A917RC59"/>
<proteinExistence type="predicted"/>
<protein>
    <recommendedName>
        <fullName evidence="5">Secreted protein</fullName>
    </recommendedName>
</protein>
<dbReference type="RefSeq" id="WP_189165138.1">
    <property type="nucleotide sequence ID" value="NZ_JBHMEE010000046.1"/>
</dbReference>
<gene>
    <name evidence="3" type="ORF">GCM10007964_46430</name>
</gene>
<keyword evidence="2" id="KW-0732">Signal</keyword>
<comment type="caution">
    <text evidence="3">The sequence shown here is derived from an EMBL/GenBank/DDBJ whole genome shotgun (WGS) entry which is preliminary data.</text>
</comment>
<dbReference type="Proteomes" id="UP000645217">
    <property type="component" value="Unassembled WGS sequence"/>
</dbReference>
<feature type="chain" id="PRO_5039236886" description="Secreted protein" evidence="2">
    <location>
        <begin position="31"/>
        <end position="86"/>
    </location>
</feature>
<evidence type="ECO:0000313" key="4">
    <source>
        <dbReference type="Proteomes" id="UP000645217"/>
    </source>
</evidence>
<feature type="signal peptide" evidence="2">
    <location>
        <begin position="1"/>
        <end position="30"/>
    </location>
</feature>
<organism evidence="3 4">
    <name type="scientific">Sphaerisporangium melleum</name>
    <dbReference type="NCBI Taxonomy" id="321316"/>
    <lineage>
        <taxon>Bacteria</taxon>
        <taxon>Bacillati</taxon>
        <taxon>Actinomycetota</taxon>
        <taxon>Actinomycetes</taxon>
        <taxon>Streptosporangiales</taxon>
        <taxon>Streptosporangiaceae</taxon>
        <taxon>Sphaerisporangium</taxon>
    </lineage>
</organism>
<name>A0A917RC59_9ACTN</name>
<reference evidence="3" key="2">
    <citation type="submission" date="2020-09" db="EMBL/GenBank/DDBJ databases">
        <authorList>
            <person name="Sun Q."/>
            <person name="Ohkuma M."/>
        </authorList>
    </citation>
    <scope>NUCLEOTIDE SEQUENCE</scope>
    <source>
        <strain evidence="3">JCM 13064</strain>
    </source>
</reference>
<reference evidence="3" key="1">
    <citation type="journal article" date="2014" name="Int. J. Syst. Evol. Microbiol.">
        <title>Complete genome sequence of Corynebacterium casei LMG S-19264T (=DSM 44701T), isolated from a smear-ripened cheese.</title>
        <authorList>
            <consortium name="US DOE Joint Genome Institute (JGI-PGF)"/>
            <person name="Walter F."/>
            <person name="Albersmeier A."/>
            <person name="Kalinowski J."/>
            <person name="Ruckert C."/>
        </authorList>
    </citation>
    <scope>NUCLEOTIDE SEQUENCE</scope>
    <source>
        <strain evidence="3">JCM 13064</strain>
    </source>
</reference>
<feature type="region of interest" description="Disordered" evidence="1">
    <location>
        <begin position="57"/>
        <end position="86"/>
    </location>
</feature>
<evidence type="ECO:0000256" key="1">
    <source>
        <dbReference type="SAM" id="MobiDB-lite"/>
    </source>
</evidence>
<sequence length="86" mass="9237">MDMSWQTTFALACAALVAAAVPGTVGYATARLETADRQHQELVRLRAELQAARQTVRQVTSSCEPGSGERNIPPWAPAVRSGNREG</sequence>
<evidence type="ECO:0000256" key="2">
    <source>
        <dbReference type="SAM" id="SignalP"/>
    </source>
</evidence>
<evidence type="ECO:0000313" key="3">
    <source>
        <dbReference type="EMBL" id="GGK99026.1"/>
    </source>
</evidence>
<accession>A0A917RC59</accession>
<evidence type="ECO:0008006" key="5">
    <source>
        <dbReference type="Google" id="ProtNLM"/>
    </source>
</evidence>